<dbReference type="EMBL" id="CADIKM010000006">
    <property type="protein sequence ID" value="CAB3784569.1"/>
    <property type="molecule type" value="Genomic_DNA"/>
</dbReference>
<evidence type="ECO:0000313" key="1">
    <source>
        <dbReference type="EMBL" id="CAB3784569.1"/>
    </source>
</evidence>
<gene>
    <name evidence="1" type="ORF">LMG28138_01835</name>
</gene>
<keyword evidence="2" id="KW-1185">Reference proteome</keyword>
<name>A0A6S7BCX8_9BURK</name>
<sequence length="112" mass="12543">MDSMAAFAMGEANRGNERMVFDWEKAARLIAERKPEEASAGLQGDWDCTGDVIFRDGKPYLGGYTYLASTWATPELDMDGDVVPCYRMESEVPDWDESTKWPEQVLPLLTAA</sequence>
<proteinExistence type="predicted"/>
<dbReference type="AlphaFoldDB" id="A0A6S7BCX8"/>
<protein>
    <submittedName>
        <fullName evidence="1">Uncharacterized protein</fullName>
    </submittedName>
</protein>
<reference evidence="1 2" key="1">
    <citation type="submission" date="2020-04" db="EMBL/GenBank/DDBJ databases">
        <authorList>
            <person name="De Canck E."/>
        </authorList>
    </citation>
    <scope>NUCLEOTIDE SEQUENCE [LARGE SCALE GENOMIC DNA]</scope>
    <source>
        <strain evidence="1 2">LMG 28138</strain>
    </source>
</reference>
<dbReference type="RefSeq" id="WP_175104436.1">
    <property type="nucleotide sequence ID" value="NZ_CADIKM010000006.1"/>
</dbReference>
<accession>A0A6S7BCX8</accession>
<organism evidence="1 2">
    <name type="scientific">Pararobbsia alpina</name>
    <dbReference type="NCBI Taxonomy" id="621374"/>
    <lineage>
        <taxon>Bacteria</taxon>
        <taxon>Pseudomonadati</taxon>
        <taxon>Pseudomonadota</taxon>
        <taxon>Betaproteobacteria</taxon>
        <taxon>Burkholderiales</taxon>
        <taxon>Burkholderiaceae</taxon>
        <taxon>Pararobbsia</taxon>
    </lineage>
</organism>
<dbReference type="Proteomes" id="UP000494115">
    <property type="component" value="Unassembled WGS sequence"/>
</dbReference>
<evidence type="ECO:0000313" key="2">
    <source>
        <dbReference type="Proteomes" id="UP000494115"/>
    </source>
</evidence>